<feature type="active site" description="Proton acceptor" evidence="4">
    <location>
        <position position="197"/>
    </location>
</feature>
<evidence type="ECO:0000256" key="3">
    <source>
        <dbReference type="ARBA" id="ARBA00023098"/>
    </source>
</evidence>
<reference evidence="7 8" key="1">
    <citation type="submission" date="2018-01" db="EMBL/GenBank/DDBJ databases">
        <authorList>
            <person name="Gaut B.S."/>
            <person name="Morton B.R."/>
            <person name="Clegg M.T."/>
            <person name="Duvall M.R."/>
        </authorList>
    </citation>
    <scope>NUCLEOTIDE SEQUENCE [LARGE SCALE GENOMIC DNA]</scope>
    <source>
        <strain evidence="7">Cupriavidus taiwanensis cmp 52</strain>
    </source>
</reference>
<name>A0A375J4Z1_9BURK</name>
<feature type="active site" description="Nucleophile" evidence="4">
    <location>
        <position position="73"/>
    </location>
</feature>
<feature type="short sequence motif" description="DGA/G" evidence="4">
    <location>
        <begin position="197"/>
        <end position="199"/>
    </location>
</feature>
<evidence type="ECO:0000256" key="4">
    <source>
        <dbReference type="PROSITE-ProRule" id="PRU01161"/>
    </source>
</evidence>
<dbReference type="GO" id="GO:0016787">
    <property type="term" value="F:hydrolase activity"/>
    <property type="evidence" value="ECO:0007669"/>
    <property type="project" value="UniProtKB-UniRule"/>
</dbReference>
<evidence type="ECO:0000313" key="7">
    <source>
        <dbReference type="EMBL" id="SPR99742.1"/>
    </source>
</evidence>
<dbReference type="EMBL" id="OVTA01000033">
    <property type="protein sequence ID" value="SPR99742.1"/>
    <property type="molecule type" value="Genomic_DNA"/>
</dbReference>
<feature type="domain" description="PNPLA" evidence="6">
    <location>
        <begin position="40"/>
        <end position="210"/>
    </location>
</feature>
<sequence>MRRPPQCQAELSDGPYVAYPFAQDADEPGETAAAMDKTAFVFAGGGSLGAIQVGMLRELASWGVTPDIVIGASAGAINGAYFACNPGVDGAQRLDALWRAIRRTDILPWSWRSVWNMFGGGRGHLVEATGLRSLLARHFGPRNLEAAELPLHVVATDMQSGDEVVLSSGSIVDAVLASAAIPGVFPPVQLAGRTLIDGGVANNTPVSTAIGLGATRVIVLPAGFTCAERRPPRGALEHAFNALSLLVARQLVHDLQHFSSQAQISVVPPLCPLDISPYDYSRCGELIDRAAATTAEWLHGKGLDTPRIPGALAPHSHDETAPSCSADIPAAAPH</sequence>
<evidence type="ECO:0000256" key="1">
    <source>
        <dbReference type="ARBA" id="ARBA00022801"/>
    </source>
</evidence>
<dbReference type="Gene3D" id="3.40.1090.10">
    <property type="entry name" value="Cytosolic phospholipase A2 catalytic domain"/>
    <property type="match status" value="2"/>
</dbReference>
<dbReference type="PANTHER" id="PTHR14226:SF57">
    <property type="entry name" value="BLR7027 PROTEIN"/>
    <property type="match status" value="1"/>
</dbReference>
<dbReference type="Pfam" id="PF01734">
    <property type="entry name" value="Patatin"/>
    <property type="match status" value="1"/>
</dbReference>
<feature type="region of interest" description="Disordered" evidence="5">
    <location>
        <begin position="309"/>
        <end position="334"/>
    </location>
</feature>
<dbReference type="InterPro" id="IPR050301">
    <property type="entry name" value="NTE"/>
</dbReference>
<evidence type="ECO:0000259" key="6">
    <source>
        <dbReference type="PROSITE" id="PS51635"/>
    </source>
</evidence>
<evidence type="ECO:0000313" key="8">
    <source>
        <dbReference type="Proteomes" id="UP000256805"/>
    </source>
</evidence>
<feature type="short sequence motif" description="GXSXG" evidence="4">
    <location>
        <begin position="71"/>
        <end position="75"/>
    </location>
</feature>
<dbReference type="CDD" id="cd07209">
    <property type="entry name" value="Pat_hypo_Ecoli_Z1214_like"/>
    <property type="match status" value="1"/>
</dbReference>
<dbReference type="Proteomes" id="UP000256805">
    <property type="component" value="Unassembled WGS sequence"/>
</dbReference>
<proteinExistence type="predicted"/>
<accession>A0A375J4Z1</accession>
<keyword evidence="1 4" id="KW-0378">Hydrolase</keyword>
<dbReference type="PANTHER" id="PTHR14226">
    <property type="entry name" value="NEUROPATHY TARGET ESTERASE/SWISS CHEESE D.MELANOGASTER"/>
    <property type="match status" value="1"/>
</dbReference>
<keyword evidence="3 4" id="KW-0443">Lipid metabolism</keyword>
<dbReference type="PROSITE" id="PS51635">
    <property type="entry name" value="PNPLA"/>
    <property type="match status" value="1"/>
</dbReference>
<gene>
    <name evidence="7" type="ORF">CBM2634_B100135</name>
</gene>
<dbReference type="SUPFAM" id="SSF52151">
    <property type="entry name" value="FabD/lysophospholipase-like"/>
    <property type="match status" value="1"/>
</dbReference>
<dbReference type="InterPro" id="IPR016035">
    <property type="entry name" value="Acyl_Trfase/lysoPLipase"/>
</dbReference>
<dbReference type="InterPro" id="IPR002641">
    <property type="entry name" value="PNPLA_dom"/>
</dbReference>
<protein>
    <submittedName>
        <fullName evidence="7">Putative patatin-like phospholipase</fullName>
    </submittedName>
</protein>
<evidence type="ECO:0000256" key="2">
    <source>
        <dbReference type="ARBA" id="ARBA00022963"/>
    </source>
</evidence>
<dbReference type="AlphaFoldDB" id="A0A375J4Z1"/>
<keyword evidence="2 4" id="KW-0442">Lipid degradation</keyword>
<organism evidence="7 8">
    <name type="scientific">Cupriavidus taiwanensis</name>
    <dbReference type="NCBI Taxonomy" id="164546"/>
    <lineage>
        <taxon>Bacteria</taxon>
        <taxon>Pseudomonadati</taxon>
        <taxon>Pseudomonadota</taxon>
        <taxon>Betaproteobacteria</taxon>
        <taxon>Burkholderiales</taxon>
        <taxon>Burkholderiaceae</taxon>
        <taxon>Cupriavidus</taxon>
    </lineage>
</organism>
<feature type="short sequence motif" description="GXGXXG" evidence="4">
    <location>
        <begin position="44"/>
        <end position="49"/>
    </location>
</feature>
<evidence type="ECO:0000256" key="5">
    <source>
        <dbReference type="SAM" id="MobiDB-lite"/>
    </source>
</evidence>
<dbReference type="GO" id="GO:0016042">
    <property type="term" value="P:lipid catabolic process"/>
    <property type="evidence" value="ECO:0007669"/>
    <property type="project" value="UniProtKB-UniRule"/>
</dbReference>